<evidence type="ECO:0000259" key="1">
    <source>
        <dbReference type="Pfam" id="PF00535"/>
    </source>
</evidence>
<dbReference type="AlphaFoldDB" id="A0A1H7KWE8"/>
<dbReference type="InterPro" id="IPR001173">
    <property type="entry name" value="Glyco_trans_2-like"/>
</dbReference>
<reference evidence="3" key="1">
    <citation type="submission" date="2016-10" db="EMBL/GenBank/DDBJ databases">
        <authorList>
            <person name="Varghese N."/>
        </authorList>
    </citation>
    <scope>NUCLEOTIDE SEQUENCE [LARGE SCALE GENOMIC DNA]</scope>
    <source>
        <strain evidence="3">ACV-9</strain>
    </source>
</reference>
<dbReference type="SUPFAM" id="SSF53448">
    <property type="entry name" value="Nucleotide-diphospho-sugar transferases"/>
    <property type="match status" value="1"/>
</dbReference>
<dbReference type="RefSeq" id="WP_074791672.1">
    <property type="nucleotide sequence ID" value="NZ_FNZX01000014.1"/>
</dbReference>
<dbReference type="PANTHER" id="PTHR22916:SF3">
    <property type="entry name" value="UDP-GLCNAC:BETAGAL BETA-1,3-N-ACETYLGLUCOSAMINYLTRANSFERASE-LIKE PROTEIN 1"/>
    <property type="match status" value="1"/>
</dbReference>
<evidence type="ECO:0000313" key="2">
    <source>
        <dbReference type="EMBL" id="SEK90830.1"/>
    </source>
</evidence>
<proteinExistence type="predicted"/>
<keyword evidence="3" id="KW-1185">Reference proteome</keyword>
<name>A0A1H7KWE8_9FIRM</name>
<dbReference type="Proteomes" id="UP000182321">
    <property type="component" value="Unassembled WGS sequence"/>
</dbReference>
<dbReference type="Gene3D" id="3.90.550.10">
    <property type="entry name" value="Spore Coat Polysaccharide Biosynthesis Protein SpsA, Chain A"/>
    <property type="match status" value="1"/>
</dbReference>
<gene>
    <name evidence="2" type="ORF">SAMN02910377_02142</name>
</gene>
<feature type="domain" description="Glycosyltransferase 2-like" evidence="1">
    <location>
        <begin position="5"/>
        <end position="123"/>
    </location>
</feature>
<organism evidence="2 3">
    <name type="scientific">Pseudobutyrivibrio ruminis</name>
    <dbReference type="NCBI Taxonomy" id="46206"/>
    <lineage>
        <taxon>Bacteria</taxon>
        <taxon>Bacillati</taxon>
        <taxon>Bacillota</taxon>
        <taxon>Clostridia</taxon>
        <taxon>Lachnospirales</taxon>
        <taxon>Lachnospiraceae</taxon>
        <taxon>Pseudobutyrivibrio</taxon>
    </lineage>
</organism>
<accession>A0A1H7KWE8</accession>
<evidence type="ECO:0000313" key="3">
    <source>
        <dbReference type="Proteomes" id="UP000182321"/>
    </source>
</evidence>
<keyword evidence="2" id="KW-0808">Transferase</keyword>
<dbReference type="GO" id="GO:0016758">
    <property type="term" value="F:hexosyltransferase activity"/>
    <property type="evidence" value="ECO:0007669"/>
    <property type="project" value="UniProtKB-ARBA"/>
</dbReference>
<dbReference type="PANTHER" id="PTHR22916">
    <property type="entry name" value="GLYCOSYLTRANSFERASE"/>
    <property type="match status" value="1"/>
</dbReference>
<dbReference type="EMBL" id="FNZX01000014">
    <property type="protein sequence ID" value="SEK90830.1"/>
    <property type="molecule type" value="Genomic_DNA"/>
</dbReference>
<dbReference type="InterPro" id="IPR029044">
    <property type="entry name" value="Nucleotide-diphossugar_trans"/>
</dbReference>
<dbReference type="Pfam" id="PF00535">
    <property type="entry name" value="Glycos_transf_2"/>
    <property type="match status" value="1"/>
</dbReference>
<protein>
    <submittedName>
        <fullName evidence="2">Rhamnosyltransferase</fullName>
    </submittedName>
</protein>
<sequence>MATISVLLSTCNGQKYITEQIQSILKQTFSDFVLYIRDDGSSDDTLNIIHNLASTDSRIVIINDVSEDTNKNLGFGESFSFIAKYALTHSDCSYFAFCDQDDYWEEDKLEVALSYFEKANLNTPILFASNYYICDDVLNVTGTFNEANPMTGVTFENLFFEGVFPGFTMMINRKLAELSFDNNYSKDIYYHDKWVTLIALGLNGQIMYSEKPLAKYRRHSDAVSSTNLGIIKKIKWRVDKVLNGDFCPRTRQMLKCFSELFYSQVDTETKRFLDVFNSKKILKKTFYHKHLRRSFSGEVMLRLILLLGKL</sequence>